<name>A0A1H0BJU4_9BACL</name>
<evidence type="ECO:0000313" key="1">
    <source>
        <dbReference type="EMBL" id="SDN45887.1"/>
    </source>
</evidence>
<sequence>MPAPKSYKLTATVDNTKPKQNATIHLMVKGLPSGSYKSVFHYKSKDTVYTGTIGKSKAVKIGRAAKGYKVVIDVSSTYKGKKYTAKTSFTPK</sequence>
<reference evidence="2" key="1">
    <citation type="submission" date="2016-10" db="EMBL/GenBank/DDBJ databases">
        <authorList>
            <person name="Varghese N."/>
            <person name="Submissions S."/>
        </authorList>
    </citation>
    <scope>NUCLEOTIDE SEQUENCE [LARGE SCALE GENOMIC DNA]</scope>
    <source>
        <strain evidence="2">CGMCC 1.6854</strain>
    </source>
</reference>
<dbReference type="EMBL" id="FNHW01000005">
    <property type="protein sequence ID" value="SDN45887.1"/>
    <property type="molecule type" value="Genomic_DNA"/>
</dbReference>
<dbReference type="Proteomes" id="UP000199544">
    <property type="component" value="Unassembled WGS sequence"/>
</dbReference>
<organism evidence="1 2">
    <name type="scientific">Fictibacillus solisalsi</name>
    <dbReference type="NCBI Taxonomy" id="459525"/>
    <lineage>
        <taxon>Bacteria</taxon>
        <taxon>Bacillati</taxon>
        <taxon>Bacillota</taxon>
        <taxon>Bacilli</taxon>
        <taxon>Bacillales</taxon>
        <taxon>Fictibacillaceae</taxon>
        <taxon>Fictibacillus</taxon>
    </lineage>
</organism>
<dbReference type="RefSeq" id="WP_090238528.1">
    <property type="nucleotide sequence ID" value="NZ_FNHW01000005.1"/>
</dbReference>
<dbReference type="AlphaFoldDB" id="A0A1H0BJU4"/>
<gene>
    <name evidence="1" type="ORF">SAMN04488137_4522</name>
</gene>
<protein>
    <submittedName>
        <fullName evidence="1">Uncharacterized protein</fullName>
    </submittedName>
</protein>
<evidence type="ECO:0000313" key="2">
    <source>
        <dbReference type="Proteomes" id="UP000199544"/>
    </source>
</evidence>
<keyword evidence="2" id="KW-1185">Reference proteome</keyword>
<dbReference type="STRING" id="459525.SAMN04488137_4522"/>
<accession>A0A1H0BJU4</accession>
<proteinExistence type="predicted"/>